<dbReference type="Proteomes" id="UP000813824">
    <property type="component" value="Unassembled WGS sequence"/>
</dbReference>
<feature type="region of interest" description="Disordered" evidence="1">
    <location>
        <begin position="284"/>
        <end position="314"/>
    </location>
</feature>
<comment type="caution">
    <text evidence="2">The sequence shown here is derived from an EMBL/GenBank/DDBJ whole genome shotgun (WGS) entry which is preliminary data.</text>
</comment>
<proteinExistence type="predicted"/>
<feature type="compositionally biased region" description="Low complexity" evidence="1">
    <location>
        <begin position="389"/>
        <end position="404"/>
    </location>
</feature>
<gene>
    <name evidence="2" type="ORF">BXZ70DRAFT_1012165</name>
</gene>
<feature type="region of interest" description="Disordered" evidence="1">
    <location>
        <begin position="375"/>
        <end position="404"/>
    </location>
</feature>
<feature type="region of interest" description="Disordered" evidence="1">
    <location>
        <begin position="51"/>
        <end position="137"/>
    </location>
</feature>
<name>A0A8K0UF07_9AGAR</name>
<accession>A0A8K0UF07</accession>
<feature type="compositionally biased region" description="Polar residues" evidence="1">
    <location>
        <begin position="429"/>
        <end position="438"/>
    </location>
</feature>
<dbReference type="AlphaFoldDB" id="A0A8K0UF07"/>
<feature type="region of interest" description="Disordered" evidence="1">
    <location>
        <begin position="1"/>
        <end position="24"/>
    </location>
</feature>
<feature type="compositionally biased region" description="Low complexity" evidence="1">
    <location>
        <begin position="304"/>
        <end position="314"/>
    </location>
</feature>
<protein>
    <submittedName>
        <fullName evidence="2">Uncharacterized protein</fullName>
    </submittedName>
</protein>
<dbReference type="OrthoDB" id="2804775at2759"/>
<keyword evidence="3" id="KW-1185">Reference proteome</keyword>
<evidence type="ECO:0000313" key="3">
    <source>
        <dbReference type="Proteomes" id="UP000813824"/>
    </source>
</evidence>
<organism evidence="2 3">
    <name type="scientific">Cristinia sonorae</name>
    <dbReference type="NCBI Taxonomy" id="1940300"/>
    <lineage>
        <taxon>Eukaryota</taxon>
        <taxon>Fungi</taxon>
        <taxon>Dikarya</taxon>
        <taxon>Basidiomycota</taxon>
        <taxon>Agaricomycotina</taxon>
        <taxon>Agaricomycetes</taxon>
        <taxon>Agaricomycetidae</taxon>
        <taxon>Agaricales</taxon>
        <taxon>Pleurotineae</taxon>
        <taxon>Stephanosporaceae</taxon>
        <taxon>Cristinia</taxon>
    </lineage>
</organism>
<evidence type="ECO:0000313" key="2">
    <source>
        <dbReference type="EMBL" id="KAH8083318.1"/>
    </source>
</evidence>
<dbReference type="EMBL" id="JAEVFJ010000048">
    <property type="protein sequence ID" value="KAH8083318.1"/>
    <property type="molecule type" value="Genomic_DNA"/>
</dbReference>
<sequence>MNRHLPVSSFPDLVSHGHPSPDLDLQITITPPPFRGRKLYLDRVFKKTTFRPAPPTTVFHVNADPSPDPVERRAGSGHCTAAPPPPVKDSASSSRSDDGSNHHNPHHRSTSKALPRRETSGIDGFSSPRGPRSTKESIATLGLARAPRSSSPDSITMSDTDSTVAYCYAGGWIEPQALPPLPPVPPPVSPLFQTIHLDTPVRVSSLPVRPDMKENFEIVQDEYDDNDFDSNDQDVEFRSTSSSIPPSPITFSHRNSAFITVESSSGIKELSLGPSPLTITTVSLGNDSRLRRRTPSSAPYSKEAASPLSASSTTTLAPDVPAWTRVGHFSTAALFAPAPKLLKPGETYVPPSSPSSKSRAKLNTWKIFRKPSRNASIKDVDDDQLEAGAETPPTRRAPAAAASSEYCQWTGLRKKRHRNSIHVVSITTVPTEPTSPRRASTESDRTQSTLRESDMGPMGLSGRRSVNTLRSVTTHRGDGETWREEDINSVLDTLRTMKVGRLR</sequence>
<reference evidence="2" key="1">
    <citation type="journal article" date="2021" name="New Phytol.">
        <title>Evolutionary innovations through gain and loss of genes in the ectomycorrhizal Boletales.</title>
        <authorList>
            <person name="Wu G."/>
            <person name="Miyauchi S."/>
            <person name="Morin E."/>
            <person name="Kuo A."/>
            <person name="Drula E."/>
            <person name="Varga T."/>
            <person name="Kohler A."/>
            <person name="Feng B."/>
            <person name="Cao Y."/>
            <person name="Lipzen A."/>
            <person name="Daum C."/>
            <person name="Hundley H."/>
            <person name="Pangilinan J."/>
            <person name="Johnson J."/>
            <person name="Barry K."/>
            <person name="LaButti K."/>
            <person name="Ng V."/>
            <person name="Ahrendt S."/>
            <person name="Min B."/>
            <person name="Choi I.G."/>
            <person name="Park H."/>
            <person name="Plett J.M."/>
            <person name="Magnuson J."/>
            <person name="Spatafora J.W."/>
            <person name="Nagy L.G."/>
            <person name="Henrissat B."/>
            <person name="Grigoriev I.V."/>
            <person name="Yang Z.L."/>
            <person name="Xu J."/>
            <person name="Martin F.M."/>
        </authorList>
    </citation>
    <scope>NUCLEOTIDE SEQUENCE</scope>
    <source>
        <strain evidence="2">KKN 215</strain>
    </source>
</reference>
<evidence type="ECO:0000256" key="1">
    <source>
        <dbReference type="SAM" id="MobiDB-lite"/>
    </source>
</evidence>
<feature type="region of interest" description="Disordered" evidence="1">
    <location>
        <begin position="429"/>
        <end position="463"/>
    </location>
</feature>